<proteinExistence type="predicted"/>
<dbReference type="Proteomes" id="UP000269438">
    <property type="component" value="Unassembled WGS sequence"/>
</dbReference>
<accession>A0A3L7ATX7</accession>
<reference evidence="2 3" key="1">
    <citation type="submission" date="2018-10" db="EMBL/GenBank/DDBJ databases">
        <authorList>
            <person name="Li J."/>
        </authorList>
    </citation>
    <scope>NUCLEOTIDE SEQUENCE [LARGE SCALE GENOMIC DNA]</scope>
    <source>
        <strain evidence="2 3">JCM 11654</strain>
    </source>
</reference>
<organism evidence="2 3">
    <name type="scientific">Mycetocola lacteus</name>
    <dbReference type="NCBI Taxonomy" id="76637"/>
    <lineage>
        <taxon>Bacteria</taxon>
        <taxon>Bacillati</taxon>
        <taxon>Actinomycetota</taxon>
        <taxon>Actinomycetes</taxon>
        <taxon>Micrococcales</taxon>
        <taxon>Microbacteriaceae</taxon>
        <taxon>Mycetocola</taxon>
    </lineage>
</organism>
<dbReference type="RefSeq" id="WP_121688078.1">
    <property type="nucleotide sequence ID" value="NZ_RCUY01000005.1"/>
</dbReference>
<evidence type="ECO:0000313" key="3">
    <source>
        <dbReference type="Proteomes" id="UP000269438"/>
    </source>
</evidence>
<name>A0A3L7ATX7_9MICO</name>
<evidence type="ECO:0000313" key="2">
    <source>
        <dbReference type="EMBL" id="RLP82938.1"/>
    </source>
</evidence>
<sequence>MNTHPTSPRRDNPDTGSGPAESHNRHNPHGDGPDGRPAEPNEHELADAFEEDGQEPSRRLGEPERDDDDLTSLDAPD</sequence>
<dbReference type="OrthoDB" id="9888858at2"/>
<protein>
    <submittedName>
        <fullName evidence="2">Uncharacterized protein</fullName>
    </submittedName>
</protein>
<comment type="caution">
    <text evidence="2">The sequence shown here is derived from an EMBL/GenBank/DDBJ whole genome shotgun (WGS) entry which is preliminary data.</text>
</comment>
<dbReference type="AlphaFoldDB" id="A0A3L7ATX7"/>
<gene>
    <name evidence="2" type="ORF">D9V34_06735</name>
</gene>
<feature type="compositionally biased region" description="Acidic residues" evidence="1">
    <location>
        <begin position="64"/>
        <end position="77"/>
    </location>
</feature>
<evidence type="ECO:0000256" key="1">
    <source>
        <dbReference type="SAM" id="MobiDB-lite"/>
    </source>
</evidence>
<dbReference type="EMBL" id="RCUY01000005">
    <property type="protein sequence ID" value="RLP82938.1"/>
    <property type="molecule type" value="Genomic_DNA"/>
</dbReference>
<keyword evidence="3" id="KW-1185">Reference proteome</keyword>
<feature type="region of interest" description="Disordered" evidence="1">
    <location>
        <begin position="1"/>
        <end position="77"/>
    </location>
</feature>
<feature type="compositionally biased region" description="Basic and acidic residues" evidence="1">
    <location>
        <begin position="22"/>
        <end position="46"/>
    </location>
</feature>